<evidence type="ECO:0000256" key="1">
    <source>
        <dbReference type="ARBA" id="ARBA00010426"/>
    </source>
</evidence>
<reference evidence="6 7" key="1">
    <citation type="submission" date="2021-08" db="EMBL/GenBank/DDBJ databases">
        <authorList>
            <person name="Tuo L."/>
        </authorList>
    </citation>
    <scope>NUCLEOTIDE SEQUENCE [LARGE SCALE GENOMIC DNA]</scope>
    <source>
        <strain evidence="6 7">JCM 31229</strain>
    </source>
</reference>
<dbReference type="EMBL" id="JAINVV010000012">
    <property type="protein sequence ID" value="MBY8825408.1"/>
    <property type="molecule type" value="Genomic_DNA"/>
</dbReference>
<dbReference type="InterPro" id="IPR050766">
    <property type="entry name" value="Bact_Lucif_Oxidored"/>
</dbReference>
<dbReference type="InterPro" id="IPR036661">
    <property type="entry name" value="Luciferase-like_sf"/>
</dbReference>
<evidence type="ECO:0000256" key="2">
    <source>
        <dbReference type="ARBA" id="ARBA00022630"/>
    </source>
</evidence>
<organism evidence="6 7">
    <name type="scientific">Sphingomonas colocasiae</name>
    <dbReference type="NCBI Taxonomy" id="1848973"/>
    <lineage>
        <taxon>Bacteria</taxon>
        <taxon>Pseudomonadati</taxon>
        <taxon>Pseudomonadota</taxon>
        <taxon>Alphaproteobacteria</taxon>
        <taxon>Sphingomonadales</taxon>
        <taxon>Sphingomonadaceae</taxon>
        <taxon>Sphingomonas</taxon>
    </lineage>
</organism>
<dbReference type="InterPro" id="IPR011251">
    <property type="entry name" value="Luciferase-like_dom"/>
</dbReference>
<evidence type="ECO:0000256" key="4">
    <source>
        <dbReference type="ARBA" id="ARBA00023033"/>
    </source>
</evidence>
<evidence type="ECO:0000313" key="6">
    <source>
        <dbReference type="EMBL" id="MBY8825408.1"/>
    </source>
</evidence>
<evidence type="ECO:0000259" key="5">
    <source>
        <dbReference type="Pfam" id="PF00296"/>
    </source>
</evidence>
<keyword evidence="4" id="KW-0503">Monooxygenase</keyword>
<keyword evidence="7" id="KW-1185">Reference proteome</keyword>
<dbReference type="Proteomes" id="UP000706039">
    <property type="component" value="Unassembled WGS sequence"/>
</dbReference>
<proteinExistence type="inferred from homology"/>
<dbReference type="RefSeq" id="WP_222992516.1">
    <property type="nucleotide sequence ID" value="NZ_JAINVV010000012.1"/>
</dbReference>
<dbReference type="PANTHER" id="PTHR30137">
    <property type="entry name" value="LUCIFERASE-LIKE MONOOXYGENASE"/>
    <property type="match status" value="1"/>
</dbReference>
<dbReference type="PANTHER" id="PTHR30137:SF16">
    <property type="entry name" value="BLL0895 PROTEIN"/>
    <property type="match status" value="1"/>
</dbReference>
<dbReference type="SUPFAM" id="SSF51679">
    <property type="entry name" value="Bacterial luciferase-like"/>
    <property type="match status" value="1"/>
</dbReference>
<dbReference type="Gene3D" id="3.20.20.30">
    <property type="entry name" value="Luciferase-like domain"/>
    <property type="match status" value="1"/>
</dbReference>
<name>A0ABS7PW18_9SPHN</name>
<accession>A0ABS7PW18</accession>
<protein>
    <submittedName>
        <fullName evidence="6">LLM class flavin-dependent oxidoreductase</fullName>
    </submittedName>
</protein>
<comment type="similarity">
    <text evidence="1">Belongs to the bacterial luciferase oxidoreductase family.</text>
</comment>
<evidence type="ECO:0000313" key="7">
    <source>
        <dbReference type="Proteomes" id="UP000706039"/>
    </source>
</evidence>
<dbReference type="Pfam" id="PF00296">
    <property type="entry name" value="Bac_luciferase"/>
    <property type="match status" value="1"/>
</dbReference>
<evidence type="ECO:0000256" key="3">
    <source>
        <dbReference type="ARBA" id="ARBA00023002"/>
    </source>
</evidence>
<comment type="caution">
    <text evidence="6">The sequence shown here is derived from an EMBL/GenBank/DDBJ whole genome shotgun (WGS) entry which is preliminary data.</text>
</comment>
<keyword evidence="3" id="KW-0560">Oxidoreductase</keyword>
<feature type="domain" description="Luciferase-like" evidence="5">
    <location>
        <begin position="28"/>
        <end position="315"/>
    </location>
</feature>
<keyword evidence="2" id="KW-0285">Flavoprotein</keyword>
<gene>
    <name evidence="6" type="ORF">K7G82_24095</name>
</gene>
<sequence>MREVLEKQGLRFGAFMAPYHANLNKSVHLALHRDLDLVEHLDRLGYDEAWIGEHHSAGVEVIASPEIFIAAAAERTKHIRFGTGVISLPYHNPLMTADRIIQLDHQTRGRVMFGFGPGALPSDVHMIGRAQTELRTNVMQGFDALLPLLRGETVSMKTDHWELKDARCHILPYTRPHPQIFMSSAVSPGGPRIAGTYGLGLLSATTSSDAAFNALQAAYDIWNDAARQNGQTINRADWRVVGNFHIAETREQARANVRHGLGQWLDYFQRVATFPVAKPGAHAATLDEQIDAMIAQHTVIGTPDDLIARIDKLWEQSNGGFGAILDCAHNWADYPATKRHYELIAEYVIPHIQRMNDARSRSWDWAEANHLSGMAERDKGVAQEFALWEQQRKAAELASR</sequence>